<dbReference type="SUPFAM" id="SSF63829">
    <property type="entry name" value="Calcium-dependent phosphotriesterase"/>
    <property type="match status" value="1"/>
</dbReference>
<protein>
    <recommendedName>
        <fullName evidence="2">SMP-30/Gluconolactonase/LRE-like region domain-containing protein</fullName>
    </recommendedName>
</protein>
<accession>A0A8H4UE65</accession>
<dbReference type="AlphaFoldDB" id="A0A8H4UE65"/>
<keyword evidence="4" id="KW-1185">Reference proteome</keyword>
<evidence type="ECO:0000256" key="1">
    <source>
        <dbReference type="SAM" id="SignalP"/>
    </source>
</evidence>
<dbReference type="Proteomes" id="UP000635477">
    <property type="component" value="Unassembled WGS sequence"/>
</dbReference>
<dbReference type="Gene3D" id="2.120.10.30">
    <property type="entry name" value="TolB, C-terminal domain"/>
    <property type="match status" value="1"/>
</dbReference>
<dbReference type="OrthoDB" id="423498at2759"/>
<dbReference type="InterPro" id="IPR052988">
    <property type="entry name" value="Oryzine_lactonohydrolase"/>
</dbReference>
<feature type="chain" id="PRO_5034068926" description="SMP-30/Gluconolactonase/LRE-like region domain-containing protein" evidence="1">
    <location>
        <begin position="23"/>
        <end position="399"/>
    </location>
</feature>
<comment type="caution">
    <text evidence="3">The sequence shown here is derived from an EMBL/GenBank/DDBJ whole genome shotgun (WGS) entry which is preliminary data.</text>
</comment>
<organism evidence="3 4">
    <name type="scientific">Fusarium zealandicum</name>
    <dbReference type="NCBI Taxonomy" id="1053134"/>
    <lineage>
        <taxon>Eukaryota</taxon>
        <taxon>Fungi</taxon>
        <taxon>Dikarya</taxon>
        <taxon>Ascomycota</taxon>
        <taxon>Pezizomycotina</taxon>
        <taxon>Sordariomycetes</taxon>
        <taxon>Hypocreomycetidae</taxon>
        <taxon>Hypocreales</taxon>
        <taxon>Nectriaceae</taxon>
        <taxon>Fusarium</taxon>
        <taxon>Fusarium staphyleae species complex</taxon>
    </lineage>
</organism>
<evidence type="ECO:0000259" key="2">
    <source>
        <dbReference type="Pfam" id="PF08450"/>
    </source>
</evidence>
<sequence length="399" mass="42801">MPTALSILTAGVVGQLARGALARVPAQAQVIDQKVFNVLDSVLPPAEANDSTLFLWPEVTQKSLTDKPFHIYDDEFLDIIGSDPSLTLIATSKSDPIFHEAVVWYPPKNEVFFVQNAGAPAAGTGLNKSSIIQKVSLDEAEAVRNSSRSSEVTVTVVPSNPQVINPNGGTNYKGQIIFAGEGQGDDVASALYLMNPEKPYNTTVILNNYFGRQFSSLNDIAIHPRNGDIYFTDTLYGYLQDFRPVPGLRNQVYRFNPTTGAVTVVADGFTLPNGIGFSPDGHHAYVTDTGSNMGFLGRNLSNPASVFDVEKDGTWQNRKTFAYVAAGVPDGVHCDSKGYVYGGCGDGVHVWNPSGKLIGKIYTGTTAANFQFTGPGRMIVTGQTKLFYVTIAASGLALT</sequence>
<dbReference type="InterPro" id="IPR011042">
    <property type="entry name" value="6-blade_b-propeller_TolB-like"/>
</dbReference>
<proteinExistence type="predicted"/>
<dbReference type="EMBL" id="JABEYC010000741">
    <property type="protein sequence ID" value="KAF4974513.1"/>
    <property type="molecule type" value="Genomic_DNA"/>
</dbReference>
<dbReference type="PANTHER" id="PTHR47064:SF2">
    <property type="entry name" value="SMP-30_GLUCONOLACTONASE_LRE-LIKE REGION DOMAIN-CONTAINING PROTEIN-RELATED"/>
    <property type="match status" value="1"/>
</dbReference>
<feature type="signal peptide" evidence="1">
    <location>
        <begin position="1"/>
        <end position="22"/>
    </location>
</feature>
<feature type="domain" description="SMP-30/Gluconolactonase/LRE-like region" evidence="2">
    <location>
        <begin position="192"/>
        <end position="377"/>
    </location>
</feature>
<evidence type="ECO:0000313" key="3">
    <source>
        <dbReference type="EMBL" id="KAF4974513.1"/>
    </source>
</evidence>
<reference evidence="3" key="1">
    <citation type="journal article" date="2020" name="BMC Genomics">
        <title>Correction to: Identification and distribution of gene clusters required for synthesis of sphingolipid metabolism inhibitors in diverse species of the filamentous fungus Fusarium.</title>
        <authorList>
            <person name="Kim H.S."/>
            <person name="Lohmar J.M."/>
            <person name="Busman M."/>
            <person name="Brown D.W."/>
            <person name="Naumann T.A."/>
            <person name="Divon H.H."/>
            <person name="Lysoe E."/>
            <person name="Uhlig S."/>
            <person name="Proctor R.H."/>
        </authorList>
    </citation>
    <scope>NUCLEOTIDE SEQUENCE</scope>
    <source>
        <strain evidence="3">NRRL 22465</strain>
    </source>
</reference>
<gene>
    <name evidence="3" type="ORF">FZEAL_8591</name>
</gene>
<dbReference type="InterPro" id="IPR013658">
    <property type="entry name" value="SGL"/>
</dbReference>
<dbReference type="Pfam" id="PF08450">
    <property type="entry name" value="SGL"/>
    <property type="match status" value="1"/>
</dbReference>
<keyword evidence="1" id="KW-0732">Signal</keyword>
<evidence type="ECO:0000313" key="4">
    <source>
        <dbReference type="Proteomes" id="UP000635477"/>
    </source>
</evidence>
<reference evidence="3" key="2">
    <citation type="submission" date="2020-05" db="EMBL/GenBank/DDBJ databases">
        <authorList>
            <person name="Kim H.-S."/>
            <person name="Proctor R.H."/>
            <person name="Brown D.W."/>
        </authorList>
    </citation>
    <scope>NUCLEOTIDE SEQUENCE</scope>
    <source>
        <strain evidence="3">NRRL 22465</strain>
    </source>
</reference>
<name>A0A8H4UE65_9HYPO</name>
<dbReference type="PANTHER" id="PTHR47064">
    <property type="entry name" value="PUTATIVE (AFU_ORTHOLOGUE AFUA_1G08990)-RELATED"/>
    <property type="match status" value="1"/>
</dbReference>